<feature type="compositionally biased region" description="Polar residues" evidence="1">
    <location>
        <begin position="318"/>
        <end position="341"/>
    </location>
</feature>
<feature type="compositionally biased region" description="Low complexity" evidence="1">
    <location>
        <begin position="76"/>
        <end position="93"/>
    </location>
</feature>
<feature type="compositionally biased region" description="Low complexity" evidence="1">
    <location>
        <begin position="186"/>
        <end position="196"/>
    </location>
</feature>
<evidence type="ECO:0000313" key="2">
    <source>
        <dbReference type="EMBL" id="PVU99035.1"/>
    </source>
</evidence>
<feature type="region of interest" description="Disordered" evidence="1">
    <location>
        <begin position="316"/>
        <end position="345"/>
    </location>
</feature>
<evidence type="ECO:0000313" key="3">
    <source>
        <dbReference type="Proteomes" id="UP000245699"/>
    </source>
</evidence>
<reference evidence="2 3" key="1">
    <citation type="journal article" date="2018" name="MBio">
        <title>Comparative Genomics Reveals the Core Gene Toolbox for the Fungus-Insect Symbiosis.</title>
        <authorList>
            <person name="Wang Y."/>
            <person name="Stata M."/>
            <person name="Wang W."/>
            <person name="Stajich J.E."/>
            <person name="White M.M."/>
            <person name="Moncalvo J.M."/>
        </authorList>
    </citation>
    <scope>NUCLEOTIDE SEQUENCE [LARGE SCALE GENOMIC DNA]</scope>
    <source>
        <strain evidence="2 3">AUS-77-4</strain>
    </source>
</reference>
<dbReference type="Proteomes" id="UP000245699">
    <property type="component" value="Unassembled WGS sequence"/>
</dbReference>
<sequence length="437" mass="49368">MGCETCRGWKGKCCLESAPCSCSCHFSCQCFFCDTVRLISRNPYAIHPDIPFAHSPPKKSLYILSTKLPNLSLKLNTKTNPQNPQPNKKYPTQRSLSGTQIPPSKDNLKISPKIRKFSENSYPTKDFQRDLLTPNTHHSNSFTNNPNLQPPNITENNSKSPPKTTLKKSLLSTTDKTSFESSKTKNPSPNIPCNNNSKMNYTVLSLNSSNTKPLKTKYPLSYKPQKQFSQSNMTSFLRQENHTESIQKHHKHPATTRNLTDLHPSNKIQFRSKFHPIHHKNSFTVSQENIPPAKKTTQKSTRFLFDKNKNVSCLELQSKPSSTDNPKFPVNTTKKAASTGSIPKKPQSKLAQFCGSIGISVGKKNYALESPHENKVSHTSTKLQQRENINYYSLNPPRNNFLSHTISTSPCIEPNSNIESFTKTRKYNHISEIFSNV</sequence>
<dbReference type="EMBL" id="MBFT01000055">
    <property type="protein sequence ID" value="PVU99035.1"/>
    <property type="molecule type" value="Genomic_DNA"/>
</dbReference>
<dbReference type="AlphaFoldDB" id="A0A2T9Z364"/>
<gene>
    <name evidence="2" type="ORF">BB559_001060</name>
</gene>
<comment type="caution">
    <text evidence="2">The sequence shown here is derived from an EMBL/GenBank/DDBJ whole genome shotgun (WGS) entry which is preliminary data.</text>
</comment>
<feature type="compositionally biased region" description="Polar residues" evidence="1">
    <location>
        <begin position="133"/>
        <end position="157"/>
    </location>
</feature>
<feature type="compositionally biased region" description="Low complexity" evidence="1">
    <location>
        <begin position="158"/>
        <end position="176"/>
    </location>
</feature>
<feature type="region of interest" description="Disordered" evidence="1">
    <location>
        <begin position="74"/>
        <end position="196"/>
    </location>
</feature>
<evidence type="ECO:0000256" key="1">
    <source>
        <dbReference type="SAM" id="MobiDB-lite"/>
    </source>
</evidence>
<name>A0A2T9Z364_9FUNG</name>
<proteinExistence type="predicted"/>
<accession>A0A2T9Z364</accession>
<organism evidence="2 3">
    <name type="scientific">Furculomyces boomerangus</name>
    <dbReference type="NCBI Taxonomy" id="61424"/>
    <lineage>
        <taxon>Eukaryota</taxon>
        <taxon>Fungi</taxon>
        <taxon>Fungi incertae sedis</taxon>
        <taxon>Zoopagomycota</taxon>
        <taxon>Kickxellomycotina</taxon>
        <taxon>Harpellomycetes</taxon>
        <taxon>Harpellales</taxon>
        <taxon>Harpellaceae</taxon>
        <taxon>Furculomyces</taxon>
    </lineage>
</organism>
<protein>
    <submittedName>
        <fullName evidence="2">Uncharacterized protein</fullName>
    </submittedName>
</protein>
<keyword evidence="3" id="KW-1185">Reference proteome</keyword>